<keyword evidence="4" id="KW-0576">Peroxisome</keyword>
<dbReference type="InParanoid" id="A0A067RGL7"/>
<dbReference type="InterPro" id="IPR036318">
    <property type="entry name" value="FAD-bd_PCMH-like_sf"/>
</dbReference>
<dbReference type="PROSITE" id="PS51387">
    <property type="entry name" value="FAD_PCMH"/>
    <property type="match status" value="1"/>
</dbReference>
<dbReference type="GO" id="GO:0003885">
    <property type="term" value="F:D-arabinono-1,4-lactone oxidase activity"/>
    <property type="evidence" value="ECO:0007669"/>
    <property type="project" value="InterPro"/>
</dbReference>
<dbReference type="Gene3D" id="3.30.465.10">
    <property type="match status" value="1"/>
</dbReference>
<name>A0A067RGL7_ZOONE</name>
<dbReference type="Pfam" id="PF04030">
    <property type="entry name" value="ALO"/>
    <property type="match status" value="1"/>
</dbReference>
<evidence type="ECO:0000256" key="4">
    <source>
        <dbReference type="ARBA" id="ARBA00023140"/>
    </source>
</evidence>
<dbReference type="InterPro" id="IPR016166">
    <property type="entry name" value="FAD-bd_PCMH"/>
</dbReference>
<evidence type="ECO:0000313" key="6">
    <source>
        <dbReference type="EMBL" id="KDR22138.1"/>
    </source>
</evidence>
<dbReference type="Proteomes" id="UP000027135">
    <property type="component" value="Unassembled WGS sequence"/>
</dbReference>
<dbReference type="GO" id="GO:0016020">
    <property type="term" value="C:membrane"/>
    <property type="evidence" value="ECO:0007669"/>
    <property type="project" value="InterPro"/>
</dbReference>
<sequence length="451" mass="51586">MLGLGVYRGQTFHPYDGEDLQKIIYEAKENGLKIKYNGGSFPVVNSDGTEIIINLDNMRRVICYDPEEQTFTVEGGLTMAEMLQSMEFLNFTLEMYGIIPNMTIADAISVGLTGSNGTIANCLLRCQVLYADGSLIDLVWPGPDEVPNRFSNIPTERLIPTLQTVVCGLGLVGVIYTATFKCTPIHLAQETVYECPLSDIANNWQQLLDGLYGYLYWYPLLDRVIIKRASSVRFHLGHWQPWWKKCVEIFYWSIHWLVNRASPYLAWYVPSFTKKLSQMQFNLAMKASSCRMQHSFRPQLFISVGSYCRGIEWTLPAEKLQNVVQDIGNWAEHRFYLCSTPILITVQTHQALTLHHPHLCPYSERRTCTLWTDWFNSRSITSNYSANMAEFEALLQKNGGRKCWSAGPVYASPLIGRMYHGYRQWCDTRKNLDPSAMFRSAYVAGDLFVES</sequence>
<dbReference type="SUPFAM" id="SSF56176">
    <property type="entry name" value="FAD-binding/transporter-associated domain-like"/>
    <property type="match status" value="1"/>
</dbReference>
<dbReference type="AlphaFoldDB" id="A0A067RGL7"/>
<dbReference type="STRING" id="136037.A0A067RGL7"/>
<dbReference type="InterPro" id="IPR007173">
    <property type="entry name" value="ALO_C"/>
</dbReference>
<dbReference type="OMA" id="YPRFGEF"/>
<dbReference type="GO" id="GO:0005777">
    <property type="term" value="C:peroxisome"/>
    <property type="evidence" value="ECO:0007669"/>
    <property type="project" value="UniProtKB-SubCell"/>
</dbReference>
<dbReference type="PANTHER" id="PTHR43762:SF1">
    <property type="entry name" value="D-ARABINONO-1,4-LACTONE OXIDASE"/>
    <property type="match status" value="1"/>
</dbReference>
<accession>A0A067RGL7</accession>
<organism evidence="6 7">
    <name type="scientific">Zootermopsis nevadensis</name>
    <name type="common">Dampwood termite</name>
    <dbReference type="NCBI Taxonomy" id="136037"/>
    <lineage>
        <taxon>Eukaryota</taxon>
        <taxon>Metazoa</taxon>
        <taxon>Ecdysozoa</taxon>
        <taxon>Arthropoda</taxon>
        <taxon>Hexapoda</taxon>
        <taxon>Insecta</taxon>
        <taxon>Pterygota</taxon>
        <taxon>Neoptera</taxon>
        <taxon>Polyneoptera</taxon>
        <taxon>Dictyoptera</taxon>
        <taxon>Blattodea</taxon>
        <taxon>Blattoidea</taxon>
        <taxon>Termitoidae</taxon>
        <taxon>Termopsidae</taxon>
        <taxon>Zootermopsis</taxon>
    </lineage>
</organism>
<dbReference type="InterPro" id="IPR006094">
    <property type="entry name" value="Oxid_FAD_bind_N"/>
</dbReference>
<dbReference type="EMBL" id="KK852521">
    <property type="protein sequence ID" value="KDR22138.1"/>
    <property type="molecule type" value="Genomic_DNA"/>
</dbReference>
<evidence type="ECO:0000313" key="7">
    <source>
        <dbReference type="Proteomes" id="UP000027135"/>
    </source>
</evidence>
<dbReference type="GO" id="GO:0071949">
    <property type="term" value="F:FAD binding"/>
    <property type="evidence" value="ECO:0007669"/>
    <property type="project" value="InterPro"/>
</dbReference>
<comment type="subcellular location">
    <subcellularLocation>
        <location evidence="1">Peroxisome</location>
    </subcellularLocation>
</comment>
<evidence type="ECO:0000256" key="1">
    <source>
        <dbReference type="ARBA" id="ARBA00004275"/>
    </source>
</evidence>
<dbReference type="InterPro" id="IPR016169">
    <property type="entry name" value="FAD-bd_PCMH_sub2"/>
</dbReference>
<gene>
    <name evidence="6" type="ORF">L798_02102</name>
</gene>
<proteinExistence type="predicted"/>
<evidence type="ECO:0000256" key="3">
    <source>
        <dbReference type="ARBA" id="ARBA00023002"/>
    </source>
</evidence>
<dbReference type="Pfam" id="PF01565">
    <property type="entry name" value="FAD_binding_4"/>
    <property type="match status" value="1"/>
</dbReference>
<reference evidence="6 7" key="1">
    <citation type="journal article" date="2014" name="Nat. Commun.">
        <title>Molecular traces of alternative social organization in a termite genome.</title>
        <authorList>
            <person name="Terrapon N."/>
            <person name="Li C."/>
            <person name="Robertson H.M."/>
            <person name="Ji L."/>
            <person name="Meng X."/>
            <person name="Booth W."/>
            <person name="Chen Z."/>
            <person name="Childers C.P."/>
            <person name="Glastad K.M."/>
            <person name="Gokhale K."/>
            <person name="Gowin J."/>
            <person name="Gronenberg W."/>
            <person name="Hermansen R.A."/>
            <person name="Hu H."/>
            <person name="Hunt B.G."/>
            <person name="Huylmans A.K."/>
            <person name="Khalil S.M."/>
            <person name="Mitchell R.D."/>
            <person name="Munoz-Torres M.C."/>
            <person name="Mustard J.A."/>
            <person name="Pan H."/>
            <person name="Reese J.T."/>
            <person name="Scharf M.E."/>
            <person name="Sun F."/>
            <person name="Vogel H."/>
            <person name="Xiao J."/>
            <person name="Yang W."/>
            <person name="Yang Z."/>
            <person name="Yang Z."/>
            <person name="Zhou J."/>
            <person name="Zhu J."/>
            <person name="Brent C.S."/>
            <person name="Elsik C.G."/>
            <person name="Goodisman M.A."/>
            <person name="Liberles D.A."/>
            <person name="Roe R.M."/>
            <person name="Vargo E.L."/>
            <person name="Vilcinskas A."/>
            <person name="Wang J."/>
            <person name="Bornberg-Bauer E."/>
            <person name="Korb J."/>
            <person name="Zhang G."/>
            <person name="Liebig J."/>
        </authorList>
    </citation>
    <scope>NUCLEOTIDE SEQUENCE [LARGE SCALE GENOMIC DNA]</scope>
    <source>
        <tissue evidence="6">Whole organism</tissue>
    </source>
</reference>
<keyword evidence="7" id="KW-1185">Reference proteome</keyword>
<protein>
    <submittedName>
        <fullName evidence="6">L-gulonolactone oxidase</fullName>
    </submittedName>
</protein>
<evidence type="ECO:0000259" key="5">
    <source>
        <dbReference type="PROSITE" id="PS51387"/>
    </source>
</evidence>
<dbReference type="PANTHER" id="PTHR43762">
    <property type="entry name" value="L-GULONOLACTONE OXIDASE"/>
    <property type="match status" value="1"/>
</dbReference>
<comment type="subunit">
    <text evidence="2">Homodimer.</text>
</comment>
<keyword evidence="3" id="KW-0560">Oxidoreductase</keyword>
<dbReference type="InterPro" id="IPR010031">
    <property type="entry name" value="FAD_lactone_oxidase-like"/>
</dbReference>
<dbReference type="eggNOG" id="KOG4730">
    <property type="taxonomic scope" value="Eukaryota"/>
</dbReference>
<feature type="domain" description="FAD-binding PCMH-type" evidence="5">
    <location>
        <begin position="4"/>
        <end position="185"/>
    </location>
</feature>
<evidence type="ECO:0000256" key="2">
    <source>
        <dbReference type="ARBA" id="ARBA00011738"/>
    </source>
</evidence>